<dbReference type="InterPro" id="IPR018044">
    <property type="entry name" value="Peptidase_S11"/>
</dbReference>
<feature type="active site" evidence="13">
    <location>
        <position position="116"/>
    </location>
</feature>
<dbReference type="InterPro" id="IPR012907">
    <property type="entry name" value="Peptidase_S11_C"/>
</dbReference>
<feature type="signal peptide" evidence="16">
    <location>
        <begin position="1"/>
        <end position="24"/>
    </location>
</feature>
<comment type="function">
    <text evidence="1">Removes C-terminal D-alanyl residues from sugar-peptide cell wall precursors.</text>
</comment>
<feature type="binding site" evidence="14">
    <location>
        <position position="223"/>
    </location>
    <ligand>
        <name>substrate</name>
    </ligand>
</feature>
<evidence type="ECO:0000256" key="1">
    <source>
        <dbReference type="ARBA" id="ARBA00003217"/>
    </source>
</evidence>
<name>A0A9D1JZP9_9FIRM</name>
<dbReference type="InterPro" id="IPR015956">
    <property type="entry name" value="Peniciliin-bd_prot_C_sf"/>
</dbReference>
<dbReference type="GO" id="GO:0008360">
    <property type="term" value="P:regulation of cell shape"/>
    <property type="evidence" value="ECO:0007669"/>
    <property type="project" value="UniProtKB-KW"/>
</dbReference>
<evidence type="ECO:0000256" key="13">
    <source>
        <dbReference type="PIRSR" id="PIRSR618044-1"/>
    </source>
</evidence>
<dbReference type="InterPro" id="IPR001967">
    <property type="entry name" value="Peptidase_S11_N"/>
</dbReference>
<evidence type="ECO:0000256" key="2">
    <source>
        <dbReference type="ARBA" id="ARBA00004752"/>
    </source>
</evidence>
<dbReference type="GO" id="GO:0071555">
    <property type="term" value="P:cell wall organization"/>
    <property type="evidence" value="ECO:0007669"/>
    <property type="project" value="UniProtKB-KW"/>
</dbReference>
<dbReference type="PANTHER" id="PTHR21581:SF33">
    <property type="entry name" value="D-ALANYL-D-ALANINE CARBOXYPEPTIDASE DACB"/>
    <property type="match status" value="1"/>
</dbReference>
<dbReference type="Pfam" id="PF07943">
    <property type="entry name" value="PBP5_C"/>
    <property type="match status" value="1"/>
</dbReference>
<evidence type="ECO:0000313" key="19">
    <source>
        <dbReference type="Proteomes" id="UP000824002"/>
    </source>
</evidence>
<dbReference type="InterPro" id="IPR037167">
    <property type="entry name" value="Peptidase_S11_C_sf"/>
</dbReference>
<keyword evidence="10" id="KW-0573">Peptidoglycan synthesis</keyword>
<dbReference type="GO" id="GO:0009002">
    <property type="term" value="F:serine-type D-Ala-D-Ala carboxypeptidase activity"/>
    <property type="evidence" value="ECO:0007669"/>
    <property type="project" value="UniProtKB-EC"/>
</dbReference>
<keyword evidence="9" id="KW-0133">Cell shape</keyword>
<gene>
    <name evidence="18" type="ORF">IAB51_00175</name>
</gene>
<comment type="similarity">
    <text evidence="3 15">Belongs to the peptidase S11 family.</text>
</comment>
<reference evidence="18" key="2">
    <citation type="journal article" date="2021" name="PeerJ">
        <title>Extensive microbial diversity within the chicken gut microbiome revealed by metagenomics and culture.</title>
        <authorList>
            <person name="Gilroy R."/>
            <person name="Ravi A."/>
            <person name="Getino M."/>
            <person name="Pursley I."/>
            <person name="Horton D.L."/>
            <person name="Alikhan N.F."/>
            <person name="Baker D."/>
            <person name="Gharbi K."/>
            <person name="Hall N."/>
            <person name="Watson M."/>
            <person name="Adriaenssens E.M."/>
            <person name="Foster-Nyarko E."/>
            <person name="Jarju S."/>
            <person name="Secka A."/>
            <person name="Antonio M."/>
            <person name="Oren A."/>
            <person name="Chaudhuri R.R."/>
            <person name="La Ragione R."/>
            <person name="Hildebrand F."/>
            <person name="Pallen M.J."/>
        </authorList>
    </citation>
    <scope>NUCLEOTIDE SEQUENCE</scope>
    <source>
        <strain evidence="18">CHK199-13235</strain>
    </source>
</reference>
<dbReference type="PANTHER" id="PTHR21581">
    <property type="entry name" value="D-ALANYL-D-ALANINE CARBOXYPEPTIDASE"/>
    <property type="match status" value="1"/>
</dbReference>
<dbReference type="PRINTS" id="PR00725">
    <property type="entry name" value="DADACBPTASE1"/>
</dbReference>
<dbReference type="GO" id="GO:0009252">
    <property type="term" value="P:peptidoglycan biosynthetic process"/>
    <property type="evidence" value="ECO:0007669"/>
    <property type="project" value="UniProtKB-KW"/>
</dbReference>
<evidence type="ECO:0000256" key="10">
    <source>
        <dbReference type="ARBA" id="ARBA00022984"/>
    </source>
</evidence>
<evidence type="ECO:0000256" key="9">
    <source>
        <dbReference type="ARBA" id="ARBA00022960"/>
    </source>
</evidence>
<dbReference type="EMBL" id="DVJP01000003">
    <property type="protein sequence ID" value="HIS75203.1"/>
    <property type="molecule type" value="Genomic_DNA"/>
</dbReference>
<reference evidence="18" key="1">
    <citation type="submission" date="2020-10" db="EMBL/GenBank/DDBJ databases">
        <authorList>
            <person name="Gilroy R."/>
        </authorList>
    </citation>
    <scope>NUCLEOTIDE SEQUENCE</scope>
    <source>
        <strain evidence="18">CHK199-13235</strain>
    </source>
</reference>
<feature type="domain" description="Peptidase S11 D-Ala-D-Ala carboxypeptidase A C-terminal" evidence="17">
    <location>
        <begin position="267"/>
        <end position="357"/>
    </location>
</feature>
<keyword evidence="6" id="KW-0645">Protease</keyword>
<dbReference type="AlphaFoldDB" id="A0A9D1JZP9"/>
<dbReference type="Gene3D" id="3.40.710.10">
    <property type="entry name" value="DD-peptidase/beta-lactamase superfamily"/>
    <property type="match status" value="1"/>
</dbReference>
<feature type="chain" id="PRO_5038615269" description="serine-type D-Ala-D-Ala carboxypeptidase" evidence="16">
    <location>
        <begin position="25"/>
        <end position="387"/>
    </location>
</feature>
<dbReference type="Proteomes" id="UP000824002">
    <property type="component" value="Unassembled WGS sequence"/>
</dbReference>
<evidence type="ECO:0000256" key="11">
    <source>
        <dbReference type="ARBA" id="ARBA00023316"/>
    </source>
</evidence>
<evidence type="ECO:0000259" key="17">
    <source>
        <dbReference type="SMART" id="SM00936"/>
    </source>
</evidence>
<keyword evidence="11" id="KW-0961">Cell wall biogenesis/degradation</keyword>
<evidence type="ECO:0000256" key="12">
    <source>
        <dbReference type="ARBA" id="ARBA00034000"/>
    </source>
</evidence>
<evidence type="ECO:0000256" key="8">
    <source>
        <dbReference type="ARBA" id="ARBA00022801"/>
    </source>
</evidence>
<sequence length="387" mass="41686">MKKRLFSLLLALTVLLGVPFPVHGEGAGMPEVSAKAAVVMDALTGRVIFGKNPAERLPMASTTKIMTALLTLEQPGLDVMFEADADAIQVEGSSMGLRVGDMVSLRTLAAGMLLPSGNDAANAAAVRIAGSIPEFVMMMNRRAAQLGLSDTNFETPSGLDGQNHYTTAKDLALLARAALQNQDFRDICSQSTMKVSFGNPPADRWLTNHNRLLKEYEGCIGVKTGFTKKAGRCLVSAAERGGLTLICVTLNAPDDWADHKALLDAAFAALSPAKEPEIPKNVPVAGGTAETVALKPGGEETLFLTEEEASRLKTEILLPKFLYAPVTAGQEAGEIRYLLDGETIYTRPLLAAENVDVLEKEPGFWERLLRWWKGLFDGKDEKSDISR</sequence>
<comment type="caution">
    <text evidence="18">The sequence shown here is derived from an EMBL/GenBank/DDBJ whole genome shotgun (WGS) entry which is preliminary data.</text>
</comment>
<comment type="catalytic activity">
    <reaction evidence="12">
        <text>Preferential cleavage: (Ac)2-L-Lys-D-Ala-|-D-Ala. Also transpeptidation of peptidyl-alanyl moieties that are N-acyl substituents of D-alanine.</text>
        <dbReference type="EC" id="3.4.16.4"/>
    </reaction>
</comment>
<feature type="active site" description="Acyl-ester intermediate" evidence="13">
    <location>
        <position position="61"/>
    </location>
</feature>
<evidence type="ECO:0000256" key="4">
    <source>
        <dbReference type="ARBA" id="ARBA00012448"/>
    </source>
</evidence>
<dbReference type="Pfam" id="PF00768">
    <property type="entry name" value="Peptidase_S11"/>
    <property type="match status" value="1"/>
</dbReference>
<keyword evidence="7 16" id="KW-0732">Signal</keyword>
<keyword evidence="5 18" id="KW-0121">Carboxypeptidase</keyword>
<comment type="pathway">
    <text evidence="2">Cell wall biogenesis; peptidoglycan biosynthesis.</text>
</comment>
<dbReference type="SMART" id="SM00936">
    <property type="entry name" value="PBP5_C"/>
    <property type="match status" value="1"/>
</dbReference>
<dbReference type="SUPFAM" id="SSF69189">
    <property type="entry name" value="Penicillin-binding protein associated domain"/>
    <property type="match status" value="1"/>
</dbReference>
<evidence type="ECO:0000256" key="5">
    <source>
        <dbReference type="ARBA" id="ARBA00022645"/>
    </source>
</evidence>
<evidence type="ECO:0000256" key="14">
    <source>
        <dbReference type="PIRSR" id="PIRSR618044-2"/>
    </source>
</evidence>
<evidence type="ECO:0000256" key="3">
    <source>
        <dbReference type="ARBA" id="ARBA00007164"/>
    </source>
</evidence>
<protein>
    <recommendedName>
        <fullName evidence="4">serine-type D-Ala-D-Ala carboxypeptidase</fullName>
        <ecNumber evidence="4">3.4.16.4</ecNumber>
    </recommendedName>
</protein>
<evidence type="ECO:0000256" key="6">
    <source>
        <dbReference type="ARBA" id="ARBA00022670"/>
    </source>
</evidence>
<evidence type="ECO:0000313" key="18">
    <source>
        <dbReference type="EMBL" id="HIS75203.1"/>
    </source>
</evidence>
<evidence type="ECO:0000256" key="15">
    <source>
        <dbReference type="RuleBase" id="RU004016"/>
    </source>
</evidence>
<keyword evidence="8" id="KW-0378">Hydrolase</keyword>
<evidence type="ECO:0000256" key="7">
    <source>
        <dbReference type="ARBA" id="ARBA00022729"/>
    </source>
</evidence>
<feature type="active site" description="Acyl-ester intermediate" evidence="13">
    <location>
        <position position="64"/>
    </location>
</feature>
<accession>A0A9D1JZP9</accession>
<organism evidence="18 19">
    <name type="scientific">Candidatus Merdivicinus excrementipullorum</name>
    <dbReference type="NCBI Taxonomy" id="2840867"/>
    <lineage>
        <taxon>Bacteria</taxon>
        <taxon>Bacillati</taxon>
        <taxon>Bacillota</taxon>
        <taxon>Clostridia</taxon>
        <taxon>Eubacteriales</taxon>
        <taxon>Oscillospiraceae</taxon>
        <taxon>Oscillospiraceae incertae sedis</taxon>
        <taxon>Candidatus Merdivicinus</taxon>
    </lineage>
</organism>
<dbReference type="Gene3D" id="2.60.410.10">
    <property type="entry name" value="D-Ala-D-Ala carboxypeptidase, C-terminal domain"/>
    <property type="match status" value="1"/>
</dbReference>
<dbReference type="InterPro" id="IPR012338">
    <property type="entry name" value="Beta-lactam/transpept-like"/>
</dbReference>
<evidence type="ECO:0000256" key="16">
    <source>
        <dbReference type="SAM" id="SignalP"/>
    </source>
</evidence>
<dbReference type="SUPFAM" id="SSF56601">
    <property type="entry name" value="beta-lactamase/transpeptidase-like"/>
    <property type="match status" value="1"/>
</dbReference>
<proteinExistence type="inferred from homology"/>
<dbReference type="GO" id="GO:0006508">
    <property type="term" value="P:proteolysis"/>
    <property type="evidence" value="ECO:0007669"/>
    <property type="project" value="UniProtKB-KW"/>
</dbReference>
<dbReference type="EC" id="3.4.16.4" evidence="4"/>